<proteinExistence type="predicted"/>
<gene>
    <name evidence="1" type="ORF">NC653_032777</name>
</gene>
<protein>
    <submittedName>
        <fullName evidence="1">Uncharacterized protein</fullName>
    </submittedName>
</protein>
<accession>A0AAD6PZG0</accession>
<name>A0AAD6PZG0_9ROSI</name>
<comment type="caution">
    <text evidence="1">The sequence shown here is derived from an EMBL/GenBank/DDBJ whole genome shotgun (WGS) entry which is preliminary data.</text>
</comment>
<keyword evidence="2" id="KW-1185">Reference proteome</keyword>
<dbReference type="Proteomes" id="UP001164929">
    <property type="component" value="Chromosome 14"/>
</dbReference>
<evidence type="ECO:0000313" key="1">
    <source>
        <dbReference type="EMBL" id="KAJ6972305.1"/>
    </source>
</evidence>
<dbReference type="EMBL" id="JAQIZT010000014">
    <property type="protein sequence ID" value="KAJ6972305.1"/>
    <property type="molecule type" value="Genomic_DNA"/>
</dbReference>
<organism evidence="1 2">
    <name type="scientific">Populus alba x Populus x berolinensis</name>
    <dbReference type="NCBI Taxonomy" id="444605"/>
    <lineage>
        <taxon>Eukaryota</taxon>
        <taxon>Viridiplantae</taxon>
        <taxon>Streptophyta</taxon>
        <taxon>Embryophyta</taxon>
        <taxon>Tracheophyta</taxon>
        <taxon>Spermatophyta</taxon>
        <taxon>Magnoliopsida</taxon>
        <taxon>eudicotyledons</taxon>
        <taxon>Gunneridae</taxon>
        <taxon>Pentapetalae</taxon>
        <taxon>rosids</taxon>
        <taxon>fabids</taxon>
        <taxon>Malpighiales</taxon>
        <taxon>Salicaceae</taxon>
        <taxon>Saliceae</taxon>
        <taxon>Populus</taxon>
    </lineage>
</organism>
<reference evidence="1" key="1">
    <citation type="journal article" date="2023" name="Mol. Ecol. Resour.">
        <title>Chromosome-level genome assembly of a triploid poplar Populus alba 'Berolinensis'.</title>
        <authorList>
            <person name="Chen S."/>
            <person name="Yu Y."/>
            <person name="Wang X."/>
            <person name="Wang S."/>
            <person name="Zhang T."/>
            <person name="Zhou Y."/>
            <person name="He R."/>
            <person name="Meng N."/>
            <person name="Wang Y."/>
            <person name="Liu W."/>
            <person name="Liu Z."/>
            <person name="Liu J."/>
            <person name="Guo Q."/>
            <person name="Huang H."/>
            <person name="Sederoff R.R."/>
            <person name="Wang G."/>
            <person name="Qu G."/>
            <person name="Chen S."/>
        </authorList>
    </citation>
    <scope>NUCLEOTIDE SEQUENCE</scope>
    <source>
        <strain evidence="1">SC-2020</strain>
    </source>
</reference>
<evidence type="ECO:0000313" key="2">
    <source>
        <dbReference type="Proteomes" id="UP001164929"/>
    </source>
</evidence>
<sequence length="58" mass="6495">MVINSLGTDARLVPVLDKKKKKGVKRCSQRRETALLAQQIIIKVAKNGNDYGGREQEK</sequence>
<dbReference type="AlphaFoldDB" id="A0AAD6PZG0"/>